<keyword evidence="3" id="KW-1003">Cell membrane</keyword>
<evidence type="ECO:0000256" key="3">
    <source>
        <dbReference type="ARBA" id="ARBA00022475"/>
    </source>
</evidence>
<name>A0ABQ0APU8_9RHOB</name>
<evidence type="ECO:0000256" key="9">
    <source>
        <dbReference type="RuleBase" id="RU369079"/>
    </source>
</evidence>
<dbReference type="PANTHER" id="PTHR35011">
    <property type="entry name" value="2,3-DIKETO-L-GULONATE TRAP TRANSPORTER SMALL PERMEASE PROTEIN YIAM"/>
    <property type="match status" value="1"/>
</dbReference>
<evidence type="ECO:0000256" key="8">
    <source>
        <dbReference type="ARBA" id="ARBA00038436"/>
    </source>
</evidence>
<dbReference type="RefSeq" id="WP_348158468.1">
    <property type="nucleotide sequence ID" value="NZ_BAABWU010000014.1"/>
</dbReference>
<protein>
    <recommendedName>
        <fullName evidence="9">TRAP transporter small permease protein</fullName>
    </recommendedName>
</protein>
<keyword evidence="2 9" id="KW-0813">Transport</keyword>
<comment type="function">
    <text evidence="9">Part of the tripartite ATP-independent periplasmic (TRAP) transport system.</text>
</comment>
<keyword evidence="12" id="KW-1185">Reference proteome</keyword>
<feature type="transmembrane region" description="Helical" evidence="9">
    <location>
        <begin position="12"/>
        <end position="35"/>
    </location>
</feature>
<feature type="transmembrane region" description="Helical" evidence="9">
    <location>
        <begin position="41"/>
        <end position="59"/>
    </location>
</feature>
<keyword evidence="5 9" id="KW-0812">Transmembrane</keyword>
<accession>A0ABQ0APU8</accession>
<feature type="transmembrane region" description="Helical" evidence="9">
    <location>
        <begin position="80"/>
        <end position="101"/>
    </location>
</feature>
<dbReference type="InterPro" id="IPR055348">
    <property type="entry name" value="DctQ"/>
</dbReference>
<comment type="caution">
    <text evidence="11">The sequence shown here is derived from an EMBL/GenBank/DDBJ whole genome shotgun (WGS) entry which is preliminary data.</text>
</comment>
<evidence type="ECO:0000256" key="7">
    <source>
        <dbReference type="ARBA" id="ARBA00023136"/>
    </source>
</evidence>
<evidence type="ECO:0000259" key="10">
    <source>
        <dbReference type="Pfam" id="PF04290"/>
    </source>
</evidence>
<sequence>MLDRIEKLFIDVATAAIILLALMIFADVIALNLFNASVPDAVIIVRELMVLAIIMPLAAATTQRAHISVEFLTNMLPPKLVEYFVIFGTLFGVFALSPLIYSGVKELMHQVNTGSAFYGDLNLPQWPGRLAFVIGISLCWLRLLVMALGDIRTVWRGETLHFEPTGH</sequence>
<evidence type="ECO:0000256" key="6">
    <source>
        <dbReference type="ARBA" id="ARBA00022989"/>
    </source>
</evidence>
<feature type="domain" description="Tripartite ATP-independent periplasmic transporters DctQ component" evidence="10">
    <location>
        <begin position="20"/>
        <end position="152"/>
    </location>
</feature>
<comment type="subunit">
    <text evidence="9">The complex comprises the extracytoplasmic solute receptor protein and the two transmembrane proteins.</text>
</comment>
<evidence type="ECO:0000313" key="11">
    <source>
        <dbReference type="EMBL" id="GAA6197779.1"/>
    </source>
</evidence>
<keyword evidence="6 9" id="KW-1133">Transmembrane helix</keyword>
<reference evidence="11 12" key="1">
    <citation type="submission" date="2024-04" db="EMBL/GenBank/DDBJ databases">
        <title>Draft genome sequence of Pseudophaeobacter arcticus NBRC 116598.</title>
        <authorList>
            <person name="Miyakawa T."/>
            <person name="Kusuya Y."/>
            <person name="Miura T."/>
        </authorList>
    </citation>
    <scope>NUCLEOTIDE SEQUENCE [LARGE SCALE GENOMIC DNA]</scope>
    <source>
        <strain evidence="11 12">SU-CL00105</strain>
    </source>
</reference>
<evidence type="ECO:0000313" key="12">
    <source>
        <dbReference type="Proteomes" id="UP001441944"/>
    </source>
</evidence>
<dbReference type="InterPro" id="IPR007387">
    <property type="entry name" value="TRAP_DctQ"/>
</dbReference>
<organism evidence="11 12">
    <name type="scientific">Pseudophaeobacter arcticus</name>
    <dbReference type="NCBI Taxonomy" id="385492"/>
    <lineage>
        <taxon>Bacteria</taxon>
        <taxon>Pseudomonadati</taxon>
        <taxon>Pseudomonadota</taxon>
        <taxon>Alphaproteobacteria</taxon>
        <taxon>Rhodobacterales</taxon>
        <taxon>Paracoccaceae</taxon>
        <taxon>Pseudophaeobacter</taxon>
    </lineage>
</organism>
<evidence type="ECO:0000256" key="1">
    <source>
        <dbReference type="ARBA" id="ARBA00004429"/>
    </source>
</evidence>
<comment type="subcellular location">
    <subcellularLocation>
        <location evidence="1 9">Cell inner membrane</location>
        <topology evidence="1 9">Multi-pass membrane protein</topology>
    </subcellularLocation>
</comment>
<keyword evidence="4 9" id="KW-0997">Cell inner membrane</keyword>
<evidence type="ECO:0000256" key="4">
    <source>
        <dbReference type="ARBA" id="ARBA00022519"/>
    </source>
</evidence>
<dbReference type="Proteomes" id="UP001441944">
    <property type="component" value="Unassembled WGS sequence"/>
</dbReference>
<dbReference type="Pfam" id="PF04290">
    <property type="entry name" value="DctQ"/>
    <property type="match status" value="1"/>
</dbReference>
<comment type="similarity">
    <text evidence="8 9">Belongs to the TRAP transporter small permease family.</text>
</comment>
<feature type="transmembrane region" description="Helical" evidence="9">
    <location>
        <begin position="130"/>
        <end position="149"/>
    </location>
</feature>
<gene>
    <name evidence="11" type="ORF">NBRC116598_32240</name>
</gene>
<evidence type="ECO:0000256" key="2">
    <source>
        <dbReference type="ARBA" id="ARBA00022448"/>
    </source>
</evidence>
<evidence type="ECO:0000256" key="5">
    <source>
        <dbReference type="ARBA" id="ARBA00022692"/>
    </source>
</evidence>
<keyword evidence="7 9" id="KW-0472">Membrane</keyword>
<dbReference type="EMBL" id="BAABWU010000014">
    <property type="protein sequence ID" value="GAA6197779.1"/>
    <property type="molecule type" value="Genomic_DNA"/>
</dbReference>
<proteinExistence type="inferred from homology"/>